<evidence type="ECO:0000256" key="3">
    <source>
        <dbReference type="ARBA" id="ARBA00005272"/>
    </source>
</evidence>
<dbReference type="InterPro" id="IPR036188">
    <property type="entry name" value="FAD/NAD-bd_sf"/>
</dbReference>
<comment type="caution">
    <text evidence="21">The sequence shown here is derived from an EMBL/GenBank/DDBJ whole genome shotgun (WGS) entry which is preliminary data.</text>
</comment>
<organism evidence="21 22">
    <name type="scientific">Lolium multiflorum</name>
    <name type="common">Italian ryegrass</name>
    <name type="synonym">Lolium perenne subsp. multiflorum</name>
    <dbReference type="NCBI Taxonomy" id="4521"/>
    <lineage>
        <taxon>Eukaryota</taxon>
        <taxon>Viridiplantae</taxon>
        <taxon>Streptophyta</taxon>
        <taxon>Embryophyta</taxon>
        <taxon>Tracheophyta</taxon>
        <taxon>Spermatophyta</taxon>
        <taxon>Magnoliopsida</taxon>
        <taxon>Liliopsida</taxon>
        <taxon>Poales</taxon>
        <taxon>Poaceae</taxon>
        <taxon>BOP clade</taxon>
        <taxon>Pooideae</taxon>
        <taxon>Poodae</taxon>
        <taxon>Poeae</taxon>
        <taxon>Poeae Chloroplast Group 2 (Poeae type)</taxon>
        <taxon>Loliodinae</taxon>
        <taxon>Loliinae</taxon>
        <taxon>Lolium</taxon>
    </lineage>
</organism>
<feature type="domain" description="FAD/NAD(P)-binding" evidence="19">
    <location>
        <begin position="125"/>
        <end position="457"/>
    </location>
</feature>
<evidence type="ECO:0000259" key="19">
    <source>
        <dbReference type="Pfam" id="PF07992"/>
    </source>
</evidence>
<dbReference type="Gene3D" id="3.50.50.100">
    <property type="match status" value="1"/>
</dbReference>
<dbReference type="PANTHER" id="PTHR43706:SF4">
    <property type="entry name" value="NADH:UBIQUINONE REDUCTASE (NON-ELECTROGENIC)"/>
    <property type="match status" value="1"/>
</dbReference>
<dbReference type="AlphaFoldDB" id="A0AAD8WUW1"/>
<name>A0AAD8WUW1_LOLMU</name>
<keyword evidence="8" id="KW-0521">NADP</keyword>
<keyword evidence="13" id="KW-0472">Membrane</keyword>
<gene>
    <name evidence="21" type="ORF">QYE76_040394</name>
</gene>
<evidence type="ECO:0000256" key="12">
    <source>
        <dbReference type="ARBA" id="ARBA00023128"/>
    </source>
</evidence>
<keyword evidence="14" id="KW-0576">Peroxisome</keyword>
<evidence type="ECO:0000256" key="16">
    <source>
        <dbReference type="ARBA" id="ARBA00049010"/>
    </source>
</evidence>
<evidence type="ECO:0000256" key="2">
    <source>
        <dbReference type="ARBA" id="ARBA00004443"/>
    </source>
</evidence>
<keyword evidence="5" id="KW-0285">Flavoprotein</keyword>
<sequence>MAWSRIARGSQLSQSLSRIVSEGGAAPTPAASTLRNAAALGHRAPRTTSSSFHSLASAALADKCGAAAAHLHPHHHHPTRGISTTPAKLLPASAAESLPAEPSDATAASSALPDLGPTKPGEKPRVVVLGTGWASCRFLKDVDTAAYDVVCVSPRNHMVFTPLLASTCVGTLEFRSVVEPVSRIQPALATRPGSYFFLATCTGVDARKREVYCTVADGEGLPGAGPYRFRVAYDKLVIASGAEPLTFGIKGVEENAIFLREVNQAQQIRRKLLTNLMLSENPGLPEEEKKRLLHCVVVGGGPTGVEFSGELSDFIMRDVRDRYSHVKDYVKVTLIEANEILSSFDVGLQDYATRHLSKYGVKLVKGVVKEVLPKEIVLSDDTRVPYGLLVWSTGVGPSEFVKSLNLPKSPGGRIGIDEYLRVPSVEDVFALGDCAGFLESTGKPVLPALAQVAEREGKYLAQLLKKVAAQNAGKAHCLSKNADLGEPFVYKHIGSMASVGGYKALVDLREKKDARGFSMAGFISWFVWRSAYLTRVVSWRNRFYVAVNWTTTFVFGRDNTRIG</sequence>
<evidence type="ECO:0000256" key="10">
    <source>
        <dbReference type="ARBA" id="ARBA00023002"/>
    </source>
</evidence>
<accession>A0AAD8WUW1</accession>
<dbReference type="Pfam" id="PF22366">
    <property type="entry name" value="NDH2_C"/>
    <property type="match status" value="1"/>
</dbReference>
<dbReference type="Proteomes" id="UP001231189">
    <property type="component" value="Unassembled WGS sequence"/>
</dbReference>
<keyword evidence="22" id="KW-1185">Reference proteome</keyword>
<dbReference type="EC" id="1.6.5.9" evidence="4"/>
<reference evidence="21" key="1">
    <citation type="submission" date="2023-07" db="EMBL/GenBank/DDBJ databases">
        <title>A chromosome-level genome assembly of Lolium multiflorum.</title>
        <authorList>
            <person name="Chen Y."/>
            <person name="Copetti D."/>
            <person name="Kolliker R."/>
            <person name="Studer B."/>
        </authorList>
    </citation>
    <scope>NUCLEOTIDE SEQUENCE</scope>
    <source>
        <strain evidence="21">02402/16</strain>
        <tissue evidence="21">Leaf</tissue>
    </source>
</reference>
<comment type="subcellular location">
    <subcellularLocation>
        <location evidence="2">Mitochondrion inner membrane</location>
        <topology evidence="2">Peripheral membrane protein</topology>
        <orientation evidence="2">Matrix side</orientation>
    </subcellularLocation>
</comment>
<evidence type="ECO:0000256" key="6">
    <source>
        <dbReference type="ARBA" id="ARBA00022792"/>
    </source>
</evidence>
<evidence type="ECO:0000256" key="8">
    <source>
        <dbReference type="ARBA" id="ARBA00022857"/>
    </source>
</evidence>
<protein>
    <recommendedName>
        <fullName evidence="4">NADH:ubiquinone reductase (non-electrogenic)</fullName>
        <ecNumber evidence="4">1.6.5.9</ecNumber>
    </recommendedName>
</protein>
<evidence type="ECO:0000256" key="17">
    <source>
        <dbReference type="ARBA" id="ARBA00055996"/>
    </source>
</evidence>
<comment type="cofactor">
    <cofactor evidence="1">
        <name>FAD</name>
        <dbReference type="ChEBI" id="CHEBI:57692"/>
    </cofactor>
</comment>
<feature type="region of interest" description="Disordered" evidence="18">
    <location>
        <begin position="93"/>
        <end position="123"/>
    </location>
</feature>
<dbReference type="SUPFAM" id="SSF51905">
    <property type="entry name" value="FAD/NAD(P)-binding domain"/>
    <property type="match status" value="2"/>
</dbReference>
<dbReference type="EMBL" id="JAUUTY010000002">
    <property type="protein sequence ID" value="KAK1679546.1"/>
    <property type="molecule type" value="Genomic_DNA"/>
</dbReference>
<evidence type="ECO:0000256" key="13">
    <source>
        <dbReference type="ARBA" id="ARBA00023136"/>
    </source>
</evidence>
<dbReference type="PRINTS" id="PR00368">
    <property type="entry name" value="FADPNR"/>
</dbReference>
<dbReference type="Pfam" id="PF07992">
    <property type="entry name" value="Pyr_redox_2"/>
    <property type="match status" value="1"/>
</dbReference>
<dbReference type="InterPro" id="IPR023753">
    <property type="entry name" value="FAD/NAD-binding_dom"/>
</dbReference>
<evidence type="ECO:0000313" key="22">
    <source>
        <dbReference type="Proteomes" id="UP001231189"/>
    </source>
</evidence>
<dbReference type="FunFam" id="3.50.50.100:FF:000009">
    <property type="entry name" value="Internal alternative NAD(P)H-ubiquinone oxidoreductase A1, mitochondrial"/>
    <property type="match status" value="1"/>
</dbReference>
<keyword evidence="12" id="KW-0496">Mitochondrion</keyword>
<keyword evidence="7" id="KW-0274">FAD</keyword>
<evidence type="ECO:0000313" key="21">
    <source>
        <dbReference type="EMBL" id="KAK1679546.1"/>
    </source>
</evidence>
<evidence type="ECO:0000256" key="14">
    <source>
        <dbReference type="ARBA" id="ARBA00023140"/>
    </source>
</evidence>
<dbReference type="InterPro" id="IPR045024">
    <property type="entry name" value="NDH-2"/>
</dbReference>
<comment type="function">
    <text evidence="17">Alternative NADH-ubiquinone oxidoreductase which catalyzes the oxidation of mitochondrial NADH does not translocate protons across the inner mitochondrial membrane.</text>
</comment>
<proteinExistence type="inferred from homology"/>
<evidence type="ECO:0000256" key="18">
    <source>
        <dbReference type="SAM" id="MobiDB-lite"/>
    </source>
</evidence>
<comment type="catalytic activity">
    <reaction evidence="16">
        <text>a ubiquinone + NADH + H(+) = a ubiquinol + NAD(+)</text>
        <dbReference type="Rhea" id="RHEA:23152"/>
        <dbReference type="Rhea" id="RHEA-COMP:9565"/>
        <dbReference type="Rhea" id="RHEA-COMP:9566"/>
        <dbReference type="ChEBI" id="CHEBI:15378"/>
        <dbReference type="ChEBI" id="CHEBI:16389"/>
        <dbReference type="ChEBI" id="CHEBI:17976"/>
        <dbReference type="ChEBI" id="CHEBI:57540"/>
        <dbReference type="ChEBI" id="CHEBI:57945"/>
    </reaction>
</comment>
<evidence type="ECO:0000256" key="5">
    <source>
        <dbReference type="ARBA" id="ARBA00022630"/>
    </source>
</evidence>
<evidence type="ECO:0000256" key="1">
    <source>
        <dbReference type="ARBA" id="ARBA00001974"/>
    </source>
</evidence>
<dbReference type="PANTHER" id="PTHR43706">
    <property type="entry name" value="NADH DEHYDROGENASE"/>
    <property type="match status" value="1"/>
</dbReference>
<evidence type="ECO:0000259" key="20">
    <source>
        <dbReference type="Pfam" id="PF22366"/>
    </source>
</evidence>
<evidence type="ECO:0000256" key="7">
    <source>
        <dbReference type="ARBA" id="ARBA00022827"/>
    </source>
</evidence>
<evidence type="ECO:0000256" key="9">
    <source>
        <dbReference type="ARBA" id="ARBA00022946"/>
    </source>
</evidence>
<dbReference type="GO" id="GO:0050136">
    <property type="term" value="F:NADH dehydrogenase (quinone) (non-electrogenic) activity"/>
    <property type="evidence" value="ECO:0007669"/>
    <property type="project" value="UniProtKB-EC"/>
</dbReference>
<feature type="domain" description="External alternative NADH-ubiquinone oxidoreductase-like C-terminal" evidence="20">
    <location>
        <begin position="492"/>
        <end position="558"/>
    </location>
</feature>
<keyword evidence="9" id="KW-0809">Transit peptide</keyword>
<dbReference type="GO" id="GO:0005743">
    <property type="term" value="C:mitochondrial inner membrane"/>
    <property type="evidence" value="ECO:0007669"/>
    <property type="project" value="UniProtKB-SubCell"/>
</dbReference>
<evidence type="ECO:0000256" key="4">
    <source>
        <dbReference type="ARBA" id="ARBA00012637"/>
    </source>
</evidence>
<comment type="similarity">
    <text evidence="3">Belongs to the NADH dehydrogenase family.</text>
</comment>
<dbReference type="InterPro" id="IPR054585">
    <property type="entry name" value="NDH2-like_C"/>
</dbReference>
<keyword evidence="11" id="KW-0520">NAD</keyword>
<keyword evidence="6" id="KW-0999">Mitochondrion inner membrane</keyword>
<evidence type="ECO:0000256" key="11">
    <source>
        <dbReference type="ARBA" id="ARBA00023027"/>
    </source>
</evidence>
<keyword evidence="10" id="KW-0560">Oxidoreductase</keyword>
<comment type="catalytic activity">
    <reaction evidence="15">
        <text>a quinone + NADH + H(+) = a quinol + NAD(+)</text>
        <dbReference type="Rhea" id="RHEA:46160"/>
        <dbReference type="ChEBI" id="CHEBI:15378"/>
        <dbReference type="ChEBI" id="CHEBI:24646"/>
        <dbReference type="ChEBI" id="CHEBI:57540"/>
        <dbReference type="ChEBI" id="CHEBI:57945"/>
        <dbReference type="ChEBI" id="CHEBI:132124"/>
        <dbReference type="EC" id="1.6.5.9"/>
    </reaction>
</comment>
<evidence type="ECO:0000256" key="15">
    <source>
        <dbReference type="ARBA" id="ARBA00047599"/>
    </source>
</evidence>
<feature type="compositionally biased region" description="Low complexity" evidence="18">
    <location>
        <begin position="93"/>
        <end position="103"/>
    </location>
</feature>